<organism evidence="2 3">
    <name type="scientific">Nephila pilipes</name>
    <name type="common">Giant wood spider</name>
    <name type="synonym">Nephila maculata</name>
    <dbReference type="NCBI Taxonomy" id="299642"/>
    <lineage>
        <taxon>Eukaryota</taxon>
        <taxon>Metazoa</taxon>
        <taxon>Ecdysozoa</taxon>
        <taxon>Arthropoda</taxon>
        <taxon>Chelicerata</taxon>
        <taxon>Arachnida</taxon>
        <taxon>Araneae</taxon>
        <taxon>Araneomorphae</taxon>
        <taxon>Entelegynae</taxon>
        <taxon>Araneoidea</taxon>
        <taxon>Nephilidae</taxon>
        <taxon>Nephila</taxon>
    </lineage>
</organism>
<keyword evidence="3" id="KW-1185">Reference proteome</keyword>
<reference evidence="2" key="1">
    <citation type="submission" date="2020-08" db="EMBL/GenBank/DDBJ databases">
        <title>Multicomponent nature underlies the extraordinary mechanical properties of spider dragline silk.</title>
        <authorList>
            <person name="Kono N."/>
            <person name="Nakamura H."/>
            <person name="Mori M."/>
            <person name="Yoshida Y."/>
            <person name="Ohtoshi R."/>
            <person name="Malay A.D."/>
            <person name="Moran D.A.P."/>
            <person name="Tomita M."/>
            <person name="Numata K."/>
            <person name="Arakawa K."/>
        </authorList>
    </citation>
    <scope>NUCLEOTIDE SEQUENCE</scope>
</reference>
<gene>
    <name evidence="2" type="ORF">NPIL_138291</name>
</gene>
<dbReference type="Proteomes" id="UP000887013">
    <property type="component" value="Unassembled WGS sequence"/>
</dbReference>
<dbReference type="EMBL" id="BMAW01062283">
    <property type="protein sequence ID" value="GFT35265.1"/>
    <property type="molecule type" value="Genomic_DNA"/>
</dbReference>
<accession>A0A8X6NWQ7</accession>
<protein>
    <submittedName>
        <fullName evidence="2">Uncharacterized protein</fullName>
    </submittedName>
</protein>
<dbReference type="OrthoDB" id="6412975at2759"/>
<evidence type="ECO:0000313" key="3">
    <source>
        <dbReference type="Proteomes" id="UP000887013"/>
    </source>
</evidence>
<evidence type="ECO:0000256" key="1">
    <source>
        <dbReference type="SAM" id="MobiDB-lite"/>
    </source>
</evidence>
<comment type="caution">
    <text evidence="2">The sequence shown here is derived from an EMBL/GenBank/DDBJ whole genome shotgun (WGS) entry which is preliminary data.</text>
</comment>
<dbReference type="AlphaFoldDB" id="A0A8X6NWQ7"/>
<name>A0A8X6NWQ7_NEPPI</name>
<sequence>MTPSGSETSGRHYQLQQSFAVAFWSNHQLQSSSVLKRNPSLLNPSETRPAAVKSIRLLPNRCQFFVPKRHIRERSSVHSIGGKADSNLPSLSIVTNDGNHRRGSESTETTAKKKKRA</sequence>
<evidence type="ECO:0000313" key="2">
    <source>
        <dbReference type="EMBL" id="GFT35265.1"/>
    </source>
</evidence>
<feature type="region of interest" description="Disordered" evidence="1">
    <location>
        <begin position="76"/>
        <end position="117"/>
    </location>
</feature>
<feature type="compositionally biased region" description="Polar residues" evidence="1">
    <location>
        <begin position="87"/>
        <end position="97"/>
    </location>
</feature>
<proteinExistence type="predicted"/>